<dbReference type="EMBL" id="PYGA01000036">
    <property type="protein sequence ID" value="PSK86213.1"/>
    <property type="molecule type" value="Genomic_DNA"/>
</dbReference>
<evidence type="ECO:0000256" key="4">
    <source>
        <dbReference type="ARBA" id="ARBA00023002"/>
    </source>
</evidence>
<evidence type="ECO:0000256" key="2">
    <source>
        <dbReference type="ARBA" id="ARBA00022617"/>
    </source>
</evidence>
<proteinExistence type="inferred from homology"/>
<dbReference type="OrthoDB" id="4133219at2"/>
<dbReference type="SUPFAM" id="SSF48264">
    <property type="entry name" value="Cytochrome P450"/>
    <property type="match status" value="1"/>
</dbReference>
<evidence type="ECO:0000313" key="8">
    <source>
        <dbReference type="EMBL" id="PSK86213.1"/>
    </source>
</evidence>
<dbReference type="PROSITE" id="PS00086">
    <property type="entry name" value="CYTOCHROME_P450"/>
    <property type="match status" value="1"/>
</dbReference>
<keyword evidence="3 7" id="KW-0479">Metal-binding</keyword>
<dbReference type="Gene3D" id="1.10.630.10">
    <property type="entry name" value="Cytochrome P450"/>
    <property type="match status" value="1"/>
</dbReference>
<reference evidence="8 9" key="1">
    <citation type="submission" date="2018-03" db="EMBL/GenBank/DDBJ databases">
        <title>Genomic Encyclopedia of Archaeal and Bacterial Type Strains, Phase II (KMG-II): from individual species to whole genera.</title>
        <authorList>
            <person name="Goeker M."/>
        </authorList>
    </citation>
    <scope>NUCLEOTIDE SEQUENCE [LARGE SCALE GENOMIC DNA]</scope>
    <source>
        <strain evidence="8 9">DSM 45312</strain>
    </source>
</reference>
<dbReference type="GO" id="GO:0020037">
    <property type="term" value="F:heme binding"/>
    <property type="evidence" value="ECO:0007669"/>
    <property type="project" value="InterPro"/>
</dbReference>
<dbReference type="PANTHER" id="PTHR46696">
    <property type="entry name" value="P450, PUTATIVE (EUROFUNG)-RELATED"/>
    <property type="match status" value="1"/>
</dbReference>
<dbReference type="GO" id="GO:0016705">
    <property type="term" value="F:oxidoreductase activity, acting on paired donors, with incorporation or reduction of molecular oxygen"/>
    <property type="evidence" value="ECO:0007669"/>
    <property type="project" value="InterPro"/>
</dbReference>
<evidence type="ECO:0000256" key="7">
    <source>
        <dbReference type="RuleBase" id="RU000461"/>
    </source>
</evidence>
<keyword evidence="9" id="KW-1185">Reference proteome</keyword>
<dbReference type="Proteomes" id="UP000240542">
    <property type="component" value="Unassembled WGS sequence"/>
</dbReference>
<evidence type="ECO:0000256" key="3">
    <source>
        <dbReference type="ARBA" id="ARBA00022723"/>
    </source>
</evidence>
<comment type="similarity">
    <text evidence="1 7">Belongs to the cytochrome P450 family.</text>
</comment>
<evidence type="ECO:0000256" key="6">
    <source>
        <dbReference type="ARBA" id="ARBA00023033"/>
    </source>
</evidence>
<dbReference type="PANTHER" id="PTHR46696:SF1">
    <property type="entry name" value="CYTOCHROME P450 YJIB-RELATED"/>
    <property type="match status" value="1"/>
</dbReference>
<dbReference type="InterPro" id="IPR017972">
    <property type="entry name" value="Cyt_P450_CS"/>
</dbReference>
<comment type="caution">
    <text evidence="8">The sequence shown here is derived from an EMBL/GenBank/DDBJ whole genome shotgun (WGS) entry which is preliminary data.</text>
</comment>
<dbReference type="PRINTS" id="PR00359">
    <property type="entry name" value="BP450"/>
</dbReference>
<dbReference type="InterPro" id="IPR002397">
    <property type="entry name" value="Cyt_P450_B"/>
</dbReference>
<dbReference type="Pfam" id="PF00067">
    <property type="entry name" value="p450"/>
    <property type="match status" value="1"/>
</dbReference>
<keyword evidence="6 7" id="KW-0503">Monooxygenase</keyword>
<dbReference type="RefSeq" id="WP_106586801.1">
    <property type="nucleotide sequence ID" value="NZ_PYGA01000036.1"/>
</dbReference>
<organism evidence="8 9">
    <name type="scientific">Murinocardiopsis flavida</name>
    <dbReference type="NCBI Taxonomy" id="645275"/>
    <lineage>
        <taxon>Bacteria</taxon>
        <taxon>Bacillati</taxon>
        <taxon>Actinomycetota</taxon>
        <taxon>Actinomycetes</taxon>
        <taxon>Streptosporangiales</taxon>
        <taxon>Nocardiopsidaceae</taxon>
        <taxon>Murinocardiopsis</taxon>
    </lineage>
</organism>
<keyword evidence="5 7" id="KW-0408">Iron</keyword>
<evidence type="ECO:0000313" key="9">
    <source>
        <dbReference type="Proteomes" id="UP000240542"/>
    </source>
</evidence>
<sequence>MPSTPVSRCPVLDITAGAVHAEAAALRAQGPAVLVELPGGVRAWSVTRHSVIREMTTDPRISRDPHRHWPGIADIPEGWQLAAITLQRTFVNAYGAEHRQRRRRLAPSFSPRRVAAMRPRVQATADALVARLAELAPGETADLRSALSLPLTMTVICDLFGVPESMRDRLGAAIDGIIDTTVTPEQSAAIQVELDACLTELVRRKRQAPGDDLTSDLLTGSVDGAPAMPEEELHDSFFLLIGAGYETAVNLITSAAHALLAHPHYRERIAENTLTWDDVIEETLRHEGPVMHLPLRYALADIDLGEGVLIRQGDPVLLAFAAAGRDPELHADTPDTFDPDRSEKEHLAFGHGPHYCLGAHLARLEAHVALTTLFDAFPRIGLAAPGPPPRIPSLVINGFAELPVVPRPREGAGVPHPRRPA</sequence>
<evidence type="ECO:0000256" key="5">
    <source>
        <dbReference type="ARBA" id="ARBA00023004"/>
    </source>
</evidence>
<keyword evidence="2 7" id="KW-0349">Heme</keyword>
<evidence type="ECO:0000256" key="1">
    <source>
        <dbReference type="ARBA" id="ARBA00010617"/>
    </source>
</evidence>
<name>A0A2P8CMP2_9ACTN</name>
<keyword evidence="4 7" id="KW-0560">Oxidoreductase</keyword>
<accession>A0A2P8CMP2</accession>
<dbReference type="GO" id="GO:0005506">
    <property type="term" value="F:iron ion binding"/>
    <property type="evidence" value="ECO:0007669"/>
    <property type="project" value="InterPro"/>
</dbReference>
<dbReference type="FunFam" id="1.10.630.10:FF:000018">
    <property type="entry name" value="Cytochrome P450 monooxygenase"/>
    <property type="match status" value="1"/>
</dbReference>
<dbReference type="InterPro" id="IPR036396">
    <property type="entry name" value="Cyt_P450_sf"/>
</dbReference>
<protein>
    <submittedName>
        <fullName evidence="8">Cytochrome P450</fullName>
    </submittedName>
</protein>
<dbReference type="CDD" id="cd11029">
    <property type="entry name" value="CYP107-like"/>
    <property type="match status" value="1"/>
</dbReference>
<dbReference type="AlphaFoldDB" id="A0A2P8CMP2"/>
<gene>
    <name evidence="8" type="ORF">CLV63_13614</name>
</gene>
<dbReference type="InterPro" id="IPR001128">
    <property type="entry name" value="Cyt_P450"/>
</dbReference>
<dbReference type="GO" id="GO:0004497">
    <property type="term" value="F:monooxygenase activity"/>
    <property type="evidence" value="ECO:0007669"/>
    <property type="project" value="UniProtKB-KW"/>
</dbReference>